<dbReference type="RefSeq" id="XP_001882196.1">
    <property type="nucleotide sequence ID" value="XM_001882161.1"/>
</dbReference>
<keyword evidence="1" id="KW-0732">Signal</keyword>
<keyword evidence="3" id="KW-1185">Reference proteome</keyword>
<feature type="signal peptide" evidence="1">
    <location>
        <begin position="1"/>
        <end position="20"/>
    </location>
</feature>
<proteinExistence type="predicted"/>
<gene>
    <name evidence="2" type="ORF">LACBIDRAFT_328112</name>
</gene>
<sequence length="285" mass="30228">MMLAKLFIVVAGAVCTVVASAVVQRDEFKSLNPPLSVLDSRDTPAAYTPLNPPLNVLDSRDAPSSPTVARLTNAERLIAGLPLNAPRRSRTTHPRGVPSGVPTISQGYIKVTETGTGKDYGFLNKDLNSFGEFQTTSDPDQRAIFSINLVDAAQGQINIAVNGASARPYIGGIVGFSSALSDLKTGFATYSYIGRTEASPFHSAPVTLGNTFSDATGQAKAVESAMWVYDAVSGTITPQWVNNDHSLPATYIGLSQGLLVLSGDKHSFSTVFGPTTWLTFTFIPI</sequence>
<protein>
    <submittedName>
        <fullName evidence="2">GPI-anchored small secreted protein</fullName>
    </submittedName>
</protein>
<dbReference type="KEGG" id="lbc:LACBIDRAFT_328112"/>
<dbReference type="OrthoDB" id="4584900at2759"/>
<dbReference type="HOGENOM" id="CLU_066064_0_1_1"/>
<dbReference type="InParanoid" id="B0DDT0"/>
<dbReference type="EMBL" id="DS547105">
    <property type="protein sequence ID" value="EDR07265.1"/>
    <property type="molecule type" value="Genomic_DNA"/>
</dbReference>
<feature type="chain" id="PRO_5002749033" evidence="1">
    <location>
        <begin position="21"/>
        <end position="285"/>
    </location>
</feature>
<accession>B0DDT0</accession>
<dbReference type="Proteomes" id="UP000001194">
    <property type="component" value="Unassembled WGS sequence"/>
</dbReference>
<evidence type="ECO:0000313" key="2">
    <source>
        <dbReference type="EMBL" id="EDR07265.1"/>
    </source>
</evidence>
<dbReference type="AlphaFoldDB" id="B0DDT0"/>
<name>B0DDT0_LACBS</name>
<reference evidence="2 3" key="1">
    <citation type="journal article" date="2008" name="Nature">
        <title>The genome of Laccaria bicolor provides insights into mycorrhizal symbiosis.</title>
        <authorList>
            <person name="Martin F."/>
            <person name="Aerts A."/>
            <person name="Ahren D."/>
            <person name="Brun A."/>
            <person name="Danchin E.G.J."/>
            <person name="Duchaussoy F."/>
            <person name="Gibon J."/>
            <person name="Kohler A."/>
            <person name="Lindquist E."/>
            <person name="Pereda V."/>
            <person name="Salamov A."/>
            <person name="Shapiro H.J."/>
            <person name="Wuyts J."/>
            <person name="Blaudez D."/>
            <person name="Buee M."/>
            <person name="Brokstein P."/>
            <person name="Canbaeck B."/>
            <person name="Cohen D."/>
            <person name="Courty P.E."/>
            <person name="Coutinho P.M."/>
            <person name="Delaruelle C."/>
            <person name="Detter J.C."/>
            <person name="Deveau A."/>
            <person name="DiFazio S."/>
            <person name="Duplessis S."/>
            <person name="Fraissinet-Tachet L."/>
            <person name="Lucic E."/>
            <person name="Frey-Klett P."/>
            <person name="Fourrey C."/>
            <person name="Feussner I."/>
            <person name="Gay G."/>
            <person name="Grimwood J."/>
            <person name="Hoegger P.J."/>
            <person name="Jain P."/>
            <person name="Kilaru S."/>
            <person name="Labbe J."/>
            <person name="Lin Y.C."/>
            <person name="Legue V."/>
            <person name="Le Tacon F."/>
            <person name="Marmeisse R."/>
            <person name="Melayah D."/>
            <person name="Montanini B."/>
            <person name="Muratet M."/>
            <person name="Nehls U."/>
            <person name="Niculita-Hirzel H."/>
            <person name="Oudot-Le Secq M.P."/>
            <person name="Peter M."/>
            <person name="Quesneville H."/>
            <person name="Rajashekar B."/>
            <person name="Reich M."/>
            <person name="Rouhier N."/>
            <person name="Schmutz J."/>
            <person name="Yin T."/>
            <person name="Chalot M."/>
            <person name="Henrissat B."/>
            <person name="Kuees U."/>
            <person name="Lucas S."/>
            <person name="Van de Peer Y."/>
            <person name="Podila G.K."/>
            <person name="Polle A."/>
            <person name="Pukkila P.J."/>
            <person name="Richardson P.M."/>
            <person name="Rouze P."/>
            <person name="Sanders I.R."/>
            <person name="Stajich J.E."/>
            <person name="Tunlid A."/>
            <person name="Tuskan G."/>
            <person name="Grigoriev I.V."/>
        </authorList>
    </citation>
    <scope>NUCLEOTIDE SEQUENCE [LARGE SCALE GENOMIC DNA]</scope>
    <source>
        <strain evidence="3">S238N-H82 / ATCC MYA-4686</strain>
    </source>
</reference>
<dbReference type="GeneID" id="6077646"/>
<organism evidence="3">
    <name type="scientific">Laccaria bicolor (strain S238N-H82 / ATCC MYA-4686)</name>
    <name type="common">Bicoloured deceiver</name>
    <name type="synonym">Laccaria laccata var. bicolor</name>
    <dbReference type="NCBI Taxonomy" id="486041"/>
    <lineage>
        <taxon>Eukaryota</taxon>
        <taxon>Fungi</taxon>
        <taxon>Dikarya</taxon>
        <taxon>Basidiomycota</taxon>
        <taxon>Agaricomycotina</taxon>
        <taxon>Agaricomycetes</taxon>
        <taxon>Agaricomycetidae</taxon>
        <taxon>Agaricales</taxon>
        <taxon>Agaricineae</taxon>
        <taxon>Hydnangiaceae</taxon>
        <taxon>Laccaria</taxon>
    </lineage>
</organism>
<evidence type="ECO:0000256" key="1">
    <source>
        <dbReference type="SAM" id="SignalP"/>
    </source>
</evidence>
<evidence type="ECO:0000313" key="3">
    <source>
        <dbReference type="Proteomes" id="UP000001194"/>
    </source>
</evidence>